<dbReference type="InterPro" id="IPR036426">
    <property type="entry name" value="Bulb-type_lectin_dom_sf"/>
</dbReference>
<keyword evidence="1" id="KW-0732">Signal</keyword>
<evidence type="ECO:0000313" key="4">
    <source>
        <dbReference type="Proteomes" id="UP001396334"/>
    </source>
</evidence>
<keyword evidence="2" id="KW-1015">Disulfide bond</keyword>
<dbReference type="EMBL" id="JBBPBN010000013">
    <property type="protein sequence ID" value="KAK9025646.1"/>
    <property type="molecule type" value="Genomic_DNA"/>
</dbReference>
<evidence type="ECO:0000256" key="2">
    <source>
        <dbReference type="ARBA" id="ARBA00023157"/>
    </source>
</evidence>
<organism evidence="3 4">
    <name type="scientific">Hibiscus sabdariffa</name>
    <name type="common">roselle</name>
    <dbReference type="NCBI Taxonomy" id="183260"/>
    <lineage>
        <taxon>Eukaryota</taxon>
        <taxon>Viridiplantae</taxon>
        <taxon>Streptophyta</taxon>
        <taxon>Embryophyta</taxon>
        <taxon>Tracheophyta</taxon>
        <taxon>Spermatophyta</taxon>
        <taxon>Magnoliopsida</taxon>
        <taxon>eudicotyledons</taxon>
        <taxon>Gunneridae</taxon>
        <taxon>Pentapetalae</taxon>
        <taxon>rosids</taxon>
        <taxon>malvids</taxon>
        <taxon>Malvales</taxon>
        <taxon>Malvaceae</taxon>
        <taxon>Malvoideae</taxon>
        <taxon>Hibiscus</taxon>
    </lineage>
</organism>
<reference evidence="3 4" key="1">
    <citation type="journal article" date="2024" name="G3 (Bethesda)">
        <title>Genome assembly of Hibiscus sabdariffa L. provides insights into metabolisms of medicinal natural products.</title>
        <authorList>
            <person name="Kim T."/>
        </authorList>
    </citation>
    <scope>NUCLEOTIDE SEQUENCE [LARGE SCALE GENOMIC DNA]</scope>
    <source>
        <strain evidence="3">TK-2024</strain>
        <tissue evidence="3">Old leaves</tissue>
    </source>
</reference>
<evidence type="ECO:0000256" key="1">
    <source>
        <dbReference type="ARBA" id="ARBA00022729"/>
    </source>
</evidence>
<comment type="caution">
    <text evidence="3">The sequence shown here is derived from an EMBL/GenBank/DDBJ whole genome shotgun (WGS) entry which is preliminary data.</text>
</comment>
<accession>A0ABR2SK57</accession>
<keyword evidence="4" id="KW-1185">Reference proteome</keyword>
<dbReference type="Proteomes" id="UP001396334">
    <property type="component" value="Unassembled WGS sequence"/>
</dbReference>
<gene>
    <name evidence="3" type="ORF">V6N11_038505</name>
</gene>
<evidence type="ECO:0008006" key="5">
    <source>
        <dbReference type="Google" id="ProtNLM"/>
    </source>
</evidence>
<sequence length="85" mass="9483">MATTSSKLLFRWVQGQQGRNPVRVFSLRTDGNVVLADAGRIAWQSNSADKGAVAGRVRLPCNSNVQSNNKRNSVMFKVESKLYWI</sequence>
<dbReference type="Gene3D" id="2.90.10.10">
    <property type="entry name" value="Bulb-type lectin domain"/>
    <property type="match status" value="1"/>
</dbReference>
<protein>
    <recommendedName>
        <fullName evidence="5">Bulb-type lectin domain-containing protein</fullName>
    </recommendedName>
</protein>
<evidence type="ECO:0000313" key="3">
    <source>
        <dbReference type="EMBL" id="KAK9025646.1"/>
    </source>
</evidence>
<name>A0ABR2SK57_9ROSI</name>
<proteinExistence type="predicted"/>
<dbReference type="SUPFAM" id="SSF51110">
    <property type="entry name" value="alpha-D-mannose-specific plant lectins"/>
    <property type="match status" value="1"/>
</dbReference>